<gene>
    <name evidence="2" type="ORF">A0J61_08276</name>
</gene>
<keyword evidence="3" id="KW-1185">Reference proteome</keyword>
<evidence type="ECO:0000256" key="1">
    <source>
        <dbReference type="SAM" id="MobiDB-lite"/>
    </source>
</evidence>
<feature type="compositionally biased region" description="Basic and acidic residues" evidence="1">
    <location>
        <begin position="118"/>
        <end position="130"/>
    </location>
</feature>
<name>A0A1C7N8J6_9FUNG</name>
<dbReference type="InParanoid" id="A0A1C7N8J6"/>
<feature type="compositionally biased region" description="Low complexity" evidence="1">
    <location>
        <begin position="272"/>
        <end position="287"/>
    </location>
</feature>
<feature type="region of interest" description="Disordered" evidence="1">
    <location>
        <begin position="110"/>
        <end position="131"/>
    </location>
</feature>
<organism evidence="2 3">
    <name type="scientific">Choanephora cucurbitarum</name>
    <dbReference type="NCBI Taxonomy" id="101091"/>
    <lineage>
        <taxon>Eukaryota</taxon>
        <taxon>Fungi</taxon>
        <taxon>Fungi incertae sedis</taxon>
        <taxon>Mucoromycota</taxon>
        <taxon>Mucoromycotina</taxon>
        <taxon>Mucoromycetes</taxon>
        <taxon>Mucorales</taxon>
        <taxon>Mucorineae</taxon>
        <taxon>Choanephoraceae</taxon>
        <taxon>Choanephoroideae</taxon>
        <taxon>Choanephora</taxon>
    </lineage>
</organism>
<dbReference type="AlphaFoldDB" id="A0A1C7N8J6"/>
<evidence type="ECO:0000313" key="3">
    <source>
        <dbReference type="Proteomes" id="UP000093000"/>
    </source>
</evidence>
<feature type="compositionally biased region" description="Polar residues" evidence="1">
    <location>
        <begin position="179"/>
        <end position="192"/>
    </location>
</feature>
<dbReference type="EMBL" id="LUGH01000622">
    <property type="protein sequence ID" value="OBZ83674.1"/>
    <property type="molecule type" value="Genomic_DNA"/>
</dbReference>
<dbReference type="Proteomes" id="UP000093000">
    <property type="component" value="Unassembled WGS sequence"/>
</dbReference>
<feature type="compositionally biased region" description="Basic and acidic residues" evidence="1">
    <location>
        <begin position="193"/>
        <end position="202"/>
    </location>
</feature>
<feature type="region of interest" description="Disordered" evidence="1">
    <location>
        <begin position="253"/>
        <end position="302"/>
    </location>
</feature>
<dbReference type="OrthoDB" id="2284518at2759"/>
<proteinExistence type="predicted"/>
<feature type="region of interest" description="Disordered" evidence="1">
    <location>
        <begin position="175"/>
        <end position="234"/>
    </location>
</feature>
<reference evidence="2 3" key="1">
    <citation type="submission" date="2016-03" db="EMBL/GenBank/DDBJ databases">
        <title>Choanephora cucurbitarum.</title>
        <authorList>
            <person name="Min B."/>
            <person name="Park H."/>
            <person name="Park J.-H."/>
            <person name="Shin H.-D."/>
            <person name="Choi I.-G."/>
        </authorList>
    </citation>
    <scope>NUCLEOTIDE SEQUENCE [LARGE SCALE GENOMIC DNA]</scope>
    <source>
        <strain evidence="2 3">KUS-F28377</strain>
    </source>
</reference>
<sequence>MLKQSYRSNYQCYTTVPTRPNHGKHSSRLYDRARQDLFDTTHDHHTTTVPSITTICLLQIQANIIQVLAYLPHHDKAVLKQCLRWILLITLLLLDNLARILNVDQEMKDLKKKKQNRHHPETNEEHRLDDGDVYYHGQCTTQSLTSQQPLSERTSPMLVKRTQQQLVTPIAFFPKSTRKAYTQPSSPTTPTRESAEERKAEGGSRSSRANRVPSHGRSLSNTMIDKDMSPQKLRRVTGQREITVQNAILPIMPRPSVSSTTSRHDRKVMVNSSGLSESSESSATLSAPDQRPKMQKTVSLSTAQQYHKQVEVNIS</sequence>
<accession>A0A1C7N8J6</accession>
<protein>
    <submittedName>
        <fullName evidence="2">Uncharacterized protein</fullName>
    </submittedName>
</protein>
<comment type="caution">
    <text evidence="2">The sequence shown here is derived from an EMBL/GenBank/DDBJ whole genome shotgun (WGS) entry which is preliminary data.</text>
</comment>
<evidence type="ECO:0000313" key="2">
    <source>
        <dbReference type="EMBL" id="OBZ83674.1"/>
    </source>
</evidence>